<organism evidence="2 4">
    <name type="scientific">Medicago truncatula</name>
    <name type="common">Barrel medic</name>
    <name type="synonym">Medicago tribuloides</name>
    <dbReference type="NCBI Taxonomy" id="3880"/>
    <lineage>
        <taxon>Eukaryota</taxon>
        <taxon>Viridiplantae</taxon>
        <taxon>Streptophyta</taxon>
        <taxon>Embryophyta</taxon>
        <taxon>Tracheophyta</taxon>
        <taxon>Spermatophyta</taxon>
        <taxon>Magnoliopsida</taxon>
        <taxon>eudicotyledons</taxon>
        <taxon>Gunneridae</taxon>
        <taxon>Pentapetalae</taxon>
        <taxon>rosids</taxon>
        <taxon>fabids</taxon>
        <taxon>Fabales</taxon>
        <taxon>Fabaceae</taxon>
        <taxon>Papilionoideae</taxon>
        <taxon>50 kb inversion clade</taxon>
        <taxon>NPAAA clade</taxon>
        <taxon>Hologalegina</taxon>
        <taxon>IRL clade</taxon>
        <taxon>Trifolieae</taxon>
        <taxon>Medicago</taxon>
    </lineage>
</organism>
<dbReference type="InterPro" id="IPR046796">
    <property type="entry name" value="Transposase_32_dom"/>
</dbReference>
<sequence length="361" mass="40724">MASCSLETQKLECHFSMAEAWHLRINLRDPLLQGERGSKLKPHQLLDLMMSIDSLVRSIRIGTRNYAAGSFGMTSSSKFQLKGSIGVLLKSLRRENGRHWLPLTTKSTLKLCGRVINFDRRDINDYVGKQYKLNYPDELCPFHLQQNKGNWDHQVIQETILKPGTGYEKSVTGRSHVKKCNMTPIAQTICKIILFNIKPKSHLSTCTIDIPPLIYYILSDQPVDIARIIASELKDVNSITDAVIASHSDKEKKGKKSLGASSSPQPLIVIFPTWTPTSNSLHSGYPQEAAHQVPTPEAYESYCAWPGDRPFVHGGGGSSFMQVDEPVVMIRVMQTYMIRTKWQVRIQAKALQVMKSRTREE</sequence>
<evidence type="ECO:0000313" key="2">
    <source>
        <dbReference type="EMBL" id="AES78417.2"/>
    </source>
</evidence>
<dbReference type="PaxDb" id="3880-AES90066"/>
<feature type="domain" description="Putative plant transposon protein" evidence="1">
    <location>
        <begin position="108"/>
        <end position="235"/>
    </location>
</feature>
<dbReference type="EMBL" id="CM001223">
    <property type="protein sequence ID" value="AES78417.2"/>
    <property type="molecule type" value="Genomic_DNA"/>
</dbReference>
<accession>G7L3B7</accession>
<dbReference type="AlphaFoldDB" id="G7L3B7"/>
<protein>
    <recommendedName>
        <fullName evidence="1">Putative plant transposon protein domain-containing protein</fullName>
    </recommendedName>
</protein>
<reference evidence="2 4" key="2">
    <citation type="journal article" date="2014" name="BMC Genomics">
        <title>An improved genome release (version Mt4.0) for the model legume Medicago truncatula.</title>
        <authorList>
            <person name="Tang H."/>
            <person name="Krishnakumar V."/>
            <person name="Bidwell S."/>
            <person name="Rosen B."/>
            <person name="Chan A."/>
            <person name="Zhou S."/>
            <person name="Gentzbittel L."/>
            <person name="Childs K.L."/>
            <person name="Yandell M."/>
            <person name="Gundlach H."/>
            <person name="Mayer K.F."/>
            <person name="Schwartz D.C."/>
            <person name="Town C.D."/>
        </authorList>
    </citation>
    <scope>GENOME REANNOTATION</scope>
    <source>
        <strain evidence="3 4">cv. Jemalong A17</strain>
    </source>
</reference>
<evidence type="ECO:0000313" key="4">
    <source>
        <dbReference type="Proteomes" id="UP000002051"/>
    </source>
</evidence>
<evidence type="ECO:0000259" key="1">
    <source>
        <dbReference type="Pfam" id="PF20167"/>
    </source>
</evidence>
<dbReference type="HOGENOM" id="CLU_768081_0_0_1"/>
<gene>
    <name evidence="2" type="ordered locus">MTR_7g031230</name>
</gene>
<evidence type="ECO:0000313" key="3">
    <source>
        <dbReference type="EnsemblPlants" id="AES78417"/>
    </source>
</evidence>
<proteinExistence type="predicted"/>
<dbReference type="Pfam" id="PF20167">
    <property type="entry name" value="Transposase_32"/>
    <property type="match status" value="1"/>
</dbReference>
<name>G7L3B7_MEDTR</name>
<dbReference type="EnsemblPlants" id="AES78417">
    <property type="protein sequence ID" value="AES78417"/>
    <property type="gene ID" value="MTR_7g031230"/>
</dbReference>
<reference evidence="2 4" key="1">
    <citation type="journal article" date="2011" name="Nature">
        <title>The Medicago genome provides insight into the evolution of rhizobial symbioses.</title>
        <authorList>
            <person name="Young N.D."/>
            <person name="Debelle F."/>
            <person name="Oldroyd G.E."/>
            <person name="Geurts R."/>
            <person name="Cannon S.B."/>
            <person name="Udvardi M.K."/>
            <person name="Benedito V.A."/>
            <person name="Mayer K.F."/>
            <person name="Gouzy J."/>
            <person name="Schoof H."/>
            <person name="Van de Peer Y."/>
            <person name="Proost S."/>
            <person name="Cook D.R."/>
            <person name="Meyers B.C."/>
            <person name="Spannagl M."/>
            <person name="Cheung F."/>
            <person name="De Mita S."/>
            <person name="Krishnakumar V."/>
            <person name="Gundlach H."/>
            <person name="Zhou S."/>
            <person name="Mudge J."/>
            <person name="Bharti A.K."/>
            <person name="Murray J.D."/>
            <person name="Naoumkina M.A."/>
            <person name="Rosen B."/>
            <person name="Silverstein K.A."/>
            <person name="Tang H."/>
            <person name="Rombauts S."/>
            <person name="Zhao P.X."/>
            <person name="Zhou P."/>
            <person name="Barbe V."/>
            <person name="Bardou P."/>
            <person name="Bechner M."/>
            <person name="Bellec A."/>
            <person name="Berger A."/>
            <person name="Berges H."/>
            <person name="Bidwell S."/>
            <person name="Bisseling T."/>
            <person name="Choisne N."/>
            <person name="Couloux A."/>
            <person name="Denny R."/>
            <person name="Deshpande S."/>
            <person name="Dai X."/>
            <person name="Doyle J.J."/>
            <person name="Dudez A.M."/>
            <person name="Farmer A.D."/>
            <person name="Fouteau S."/>
            <person name="Franken C."/>
            <person name="Gibelin C."/>
            <person name="Gish J."/>
            <person name="Goldstein S."/>
            <person name="Gonzalez A.J."/>
            <person name="Green P.J."/>
            <person name="Hallab A."/>
            <person name="Hartog M."/>
            <person name="Hua A."/>
            <person name="Humphray S.J."/>
            <person name="Jeong D.H."/>
            <person name="Jing Y."/>
            <person name="Jocker A."/>
            <person name="Kenton S.M."/>
            <person name="Kim D.J."/>
            <person name="Klee K."/>
            <person name="Lai H."/>
            <person name="Lang C."/>
            <person name="Lin S."/>
            <person name="Macmil S.L."/>
            <person name="Magdelenat G."/>
            <person name="Matthews L."/>
            <person name="McCorrison J."/>
            <person name="Monaghan E.L."/>
            <person name="Mun J.H."/>
            <person name="Najar F.Z."/>
            <person name="Nicholson C."/>
            <person name="Noirot C."/>
            <person name="O'Bleness M."/>
            <person name="Paule C.R."/>
            <person name="Poulain J."/>
            <person name="Prion F."/>
            <person name="Qin B."/>
            <person name="Qu C."/>
            <person name="Retzel E.F."/>
            <person name="Riddle C."/>
            <person name="Sallet E."/>
            <person name="Samain S."/>
            <person name="Samson N."/>
            <person name="Sanders I."/>
            <person name="Saurat O."/>
            <person name="Scarpelli C."/>
            <person name="Schiex T."/>
            <person name="Segurens B."/>
            <person name="Severin A.J."/>
            <person name="Sherrier D.J."/>
            <person name="Shi R."/>
            <person name="Sims S."/>
            <person name="Singer S.R."/>
            <person name="Sinharoy S."/>
            <person name="Sterck L."/>
            <person name="Viollet A."/>
            <person name="Wang B.B."/>
            <person name="Wang K."/>
            <person name="Wang M."/>
            <person name="Wang X."/>
            <person name="Warfsmann J."/>
            <person name="Weissenbach J."/>
            <person name="White D.D."/>
            <person name="White J.D."/>
            <person name="Wiley G.B."/>
            <person name="Wincker P."/>
            <person name="Xing Y."/>
            <person name="Yang L."/>
            <person name="Yao Z."/>
            <person name="Ying F."/>
            <person name="Zhai J."/>
            <person name="Zhou L."/>
            <person name="Zuber A."/>
            <person name="Denarie J."/>
            <person name="Dixon R.A."/>
            <person name="May G.D."/>
            <person name="Schwartz D.C."/>
            <person name="Rogers J."/>
            <person name="Quetier F."/>
            <person name="Town C.D."/>
            <person name="Roe B.A."/>
        </authorList>
    </citation>
    <scope>NUCLEOTIDE SEQUENCE [LARGE SCALE GENOMIC DNA]</scope>
    <source>
        <strain evidence="2">A17</strain>
        <strain evidence="3 4">cv. Jemalong A17</strain>
    </source>
</reference>
<reference evidence="3" key="3">
    <citation type="submission" date="2015-04" db="UniProtKB">
        <authorList>
            <consortium name="EnsemblPlants"/>
        </authorList>
    </citation>
    <scope>IDENTIFICATION</scope>
    <source>
        <strain evidence="3">cv. Jemalong A17</strain>
    </source>
</reference>
<accession>A0A0C3W468</accession>
<keyword evidence="4" id="KW-1185">Reference proteome</keyword>
<dbReference type="Proteomes" id="UP000002051">
    <property type="component" value="Unassembled WGS sequence"/>
</dbReference>